<protein>
    <submittedName>
        <fullName evidence="4">Epimerase EvaD</fullName>
    </submittedName>
</protein>
<sequence length="215" mass="23072">MKVRRLSVRDALEFTPDVHRDERGFFVSPFEGTAFASHGGAPAFPVAQASFSVSRRGAVRGVHVTRTPPGMAKYVYCAHGRARDIVVDLRVGSPTFGRWDAVELDAQNPRAVYVPVGVGHAFAALEDGTLMTYLMSGPYVPANELAVSPVDPELALRLGGLPDPIMSGRDLTAPSLAEAMAANLLPDHASCARAEELLWRNAPNQDAPGRDARGR</sequence>
<dbReference type="SUPFAM" id="SSF51182">
    <property type="entry name" value="RmlC-like cupins"/>
    <property type="match status" value="1"/>
</dbReference>
<feature type="site" description="Participates in a stacking interaction with the thymidine ring of dTDP-4-oxo-6-deoxyglucose" evidence="3">
    <location>
        <position position="139"/>
    </location>
</feature>
<dbReference type="CDD" id="cd00438">
    <property type="entry name" value="cupin_RmlC"/>
    <property type="match status" value="1"/>
</dbReference>
<dbReference type="AlphaFoldDB" id="A0A931DBD6"/>
<accession>A0A931DBD6</accession>
<keyword evidence="5" id="KW-1185">Reference proteome</keyword>
<dbReference type="PANTHER" id="PTHR21047">
    <property type="entry name" value="DTDP-6-DEOXY-D-GLUCOSE-3,5 EPIMERASE"/>
    <property type="match status" value="1"/>
</dbReference>
<feature type="active site" description="Proton donor" evidence="2">
    <location>
        <position position="133"/>
    </location>
</feature>
<evidence type="ECO:0000256" key="1">
    <source>
        <dbReference type="ARBA" id="ARBA00010154"/>
    </source>
</evidence>
<dbReference type="Proteomes" id="UP000614047">
    <property type="component" value="Unassembled WGS sequence"/>
</dbReference>
<dbReference type="InterPro" id="IPR000888">
    <property type="entry name" value="RmlC-like"/>
</dbReference>
<reference evidence="4" key="1">
    <citation type="submission" date="2020-11" db="EMBL/GenBank/DDBJ databases">
        <title>Sequencing the genomes of 1000 actinobacteria strains.</title>
        <authorList>
            <person name="Klenk H.-P."/>
        </authorList>
    </citation>
    <scope>NUCLEOTIDE SEQUENCE</scope>
    <source>
        <strain evidence="4">DSM 43175</strain>
    </source>
</reference>
<dbReference type="GO" id="GO:0019305">
    <property type="term" value="P:dTDP-rhamnose biosynthetic process"/>
    <property type="evidence" value="ECO:0007669"/>
    <property type="project" value="TreeGrafter"/>
</dbReference>
<dbReference type="EMBL" id="JADOUA010000001">
    <property type="protein sequence ID" value="MBG6085927.1"/>
    <property type="molecule type" value="Genomic_DNA"/>
</dbReference>
<proteinExistence type="inferred from homology"/>
<dbReference type="GO" id="GO:0000271">
    <property type="term" value="P:polysaccharide biosynthetic process"/>
    <property type="evidence" value="ECO:0007669"/>
    <property type="project" value="TreeGrafter"/>
</dbReference>
<dbReference type="RefSeq" id="WP_197008992.1">
    <property type="nucleotide sequence ID" value="NZ_BAABES010000014.1"/>
</dbReference>
<dbReference type="GO" id="GO:0008830">
    <property type="term" value="F:dTDP-4-dehydrorhamnose 3,5-epimerase activity"/>
    <property type="evidence" value="ECO:0007669"/>
    <property type="project" value="InterPro"/>
</dbReference>
<dbReference type="InterPro" id="IPR011051">
    <property type="entry name" value="RmlC_Cupin_sf"/>
</dbReference>
<gene>
    <name evidence="4" type="ORF">IW256_000040</name>
</gene>
<evidence type="ECO:0000256" key="2">
    <source>
        <dbReference type="PIRSR" id="PIRSR600888-1"/>
    </source>
</evidence>
<comment type="similarity">
    <text evidence="1">Belongs to the dTDP-4-dehydrorhamnose 3,5-epimerase family.</text>
</comment>
<dbReference type="Pfam" id="PF00908">
    <property type="entry name" value="dTDP_sugar_isom"/>
    <property type="match status" value="1"/>
</dbReference>
<dbReference type="InterPro" id="IPR014710">
    <property type="entry name" value="RmlC-like_jellyroll"/>
</dbReference>
<evidence type="ECO:0000256" key="3">
    <source>
        <dbReference type="PIRSR" id="PIRSR600888-3"/>
    </source>
</evidence>
<dbReference type="Gene3D" id="2.60.120.10">
    <property type="entry name" value="Jelly Rolls"/>
    <property type="match status" value="1"/>
</dbReference>
<evidence type="ECO:0000313" key="5">
    <source>
        <dbReference type="Proteomes" id="UP000614047"/>
    </source>
</evidence>
<dbReference type="GO" id="GO:0005829">
    <property type="term" value="C:cytosol"/>
    <property type="evidence" value="ECO:0007669"/>
    <property type="project" value="TreeGrafter"/>
</dbReference>
<organism evidence="4 5">
    <name type="scientific">Actinomadura viridis</name>
    <dbReference type="NCBI Taxonomy" id="58110"/>
    <lineage>
        <taxon>Bacteria</taxon>
        <taxon>Bacillati</taxon>
        <taxon>Actinomycetota</taxon>
        <taxon>Actinomycetes</taxon>
        <taxon>Streptosporangiales</taxon>
        <taxon>Thermomonosporaceae</taxon>
        <taxon>Actinomadura</taxon>
    </lineage>
</organism>
<evidence type="ECO:0000313" key="4">
    <source>
        <dbReference type="EMBL" id="MBG6085927.1"/>
    </source>
</evidence>
<feature type="active site" description="Proton acceptor" evidence="2">
    <location>
        <position position="63"/>
    </location>
</feature>
<dbReference type="PANTHER" id="PTHR21047:SF2">
    <property type="entry name" value="THYMIDINE DIPHOSPHO-4-KETO-RHAMNOSE 3,5-EPIMERASE"/>
    <property type="match status" value="1"/>
</dbReference>
<comment type="caution">
    <text evidence="4">The sequence shown here is derived from an EMBL/GenBank/DDBJ whole genome shotgun (WGS) entry which is preliminary data.</text>
</comment>
<name>A0A931DBD6_9ACTN</name>